<keyword evidence="7" id="KW-0902">Two-component regulatory system</keyword>
<dbReference type="GO" id="GO:0005886">
    <property type="term" value="C:plasma membrane"/>
    <property type="evidence" value="ECO:0007669"/>
    <property type="project" value="TreeGrafter"/>
</dbReference>
<reference evidence="11 12" key="1">
    <citation type="submission" date="2015-09" db="EMBL/GenBank/DDBJ databases">
        <authorList>
            <consortium name="Pathogen Informatics"/>
        </authorList>
    </citation>
    <scope>NUCLEOTIDE SEQUENCE [LARGE SCALE GENOMIC DNA]</scope>
    <source>
        <strain evidence="11 12">2789STDY5834876</strain>
    </source>
</reference>
<evidence type="ECO:0000256" key="9">
    <source>
        <dbReference type="SAM" id="Phobius"/>
    </source>
</evidence>
<dbReference type="GO" id="GO:0004721">
    <property type="term" value="F:phosphoprotein phosphatase activity"/>
    <property type="evidence" value="ECO:0007669"/>
    <property type="project" value="TreeGrafter"/>
</dbReference>
<proteinExistence type="predicted"/>
<protein>
    <recommendedName>
        <fullName evidence="3">histidine kinase</fullName>
        <ecNumber evidence="3">2.7.13.3</ecNumber>
    </recommendedName>
</protein>
<evidence type="ECO:0000256" key="1">
    <source>
        <dbReference type="ARBA" id="ARBA00000085"/>
    </source>
</evidence>
<evidence type="ECO:0000256" key="8">
    <source>
        <dbReference type="SAM" id="MobiDB-lite"/>
    </source>
</evidence>
<evidence type="ECO:0000313" key="12">
    <source>
        <dbReference type="Proteomes" id="UP000095544"/>
    </source>
</evidence>
<accession>A0A174EN79</accession>
<dbReference type="PRINTS" id="PR00344">
    <property type="entry name" value="BCTRLSENSOR"/>
</dbReference>
<keyword evidence="6" id="KW-0418">Kinase</keyword>
<dbReference type="RefSeq" id="WP_055152918.1">
    <property type="nucleotide sequence ID" value="NZ_CYZU01000016.1"/>
</dbReference>
<evidence type="ECO:0000256" key="4">
    <source>
        <dbReference type="ARBA" id="ARBA00022553"/>
    </source>
</evidence>
<dbReference type="Pfam" id="PF02518">
    <property type="entry name" value="HATPase_c"/>
    <property type="match status" value="1"/>
</dbReference>
<dbReference type="SMART" id="SM00387">
    <property type="entry name" value="HATPase_c"/>
    <property type="match status" value="1"/>
</dbReference>
<feature type="transmembrane region" description="Helical" evidence="9">
    <location>
        <begin position="115"/>
        <end position="135"/>
    </location>
</feature>
<dbReference type="OrthoDB" id="9806130at2"/>
<evidence type="ECO:0000256" key="6">
    <source>
        <dbReference type="ARBA" id="ARBA00022777"/>
    </source>
</evidence>
<dbReference type="PANTHER" id="PTHR45453">
    <property type="entry name" value="PHOSPHATE REGULON SENSOR PROTEIN PHOR"/>
    <property type="match status" value="1"/>
</dbReference>
<keyword evidence="4" id="KW-0597">Phosphoprotein</keyword>
<dbReference type="InterPro" id="IPR050351">
    <property type="entry name" value="BphY/WalK/GraS-like"/>
</dbReference>
<dbReference type="EC" id="2.7.13.3" evidence="3"/>
<evidence type="ECO:0000313" key="11">
    <source>
        <dbReference type="EMBL" id="CUO38961.1"/>
    </source>
</evidence>
<comment type="subcellular location">
    <subcellularLocation>
        <location evidence="2">Membrane</location>
    </subcellularLocation>
</comment>
<dbReference type="CDD" id="cd00082">
    <property type="entry name" value="HisKA"/>
    <property type="match status" value="1"/>
</dbReference>
<dbReference type="PANTHER" id="PTHR45453:SF1">
    <property type="entry name" value="PHOSPHATE REGULON SENSOR PROTEIN PHOR"/>
    <property type="match status" value="1"/>
</dbReference>
<dbReference type="AlphaFoldDB" id="A0A174EN79"/>
<evidence type="ECO:0000256" key="7">
    <source>
        <dbReference type="ARBA" id="ARBA00023012"/>
    </source>
</evidence>
<dbReference type="GO" id="GO:0016036">
    <property type="term" value="P:cellular response to phosphate starvation"/>
    <property type="evidence" value="ECO:0007669"/>
    <property type="project" value="TreeGrafter"/>
</dbReference>
<evidence type="ECO:0000259" key="10">
    <source>
        <dbReference type="PROSITE" id="PS50109"/>
    </source>
</evidence>
<comment type="catalytic activity">
    <reaction evidence="1">
        <text>ATP + protein L-histidine = ADP + protein N-phospho-L-histidine.</text>
        <dbReference type="EC" id="2.7.13.3"/>
    </reaction>
</comment>
<keyword evidence="9" id="KW-0472">Membrane</keyword>
<dbReference type="InterPro" id="IPR003594">
    <property type="entry name" value="HATPase_dom"/>
</dbReference>
<keyword evidence="9" id="KW-0812">Transmembrane</keyword>
<keyword evidence="5 11" id="KW-0808">Transferase</keyword>
<dbReference type="Gene3D" id="3.30.565.10">
    <property type="entry name" value="Histidine kinase-like ATPase, C-terminal domain"/>
    <property type="match status" value="1"/>
</dbReference>
<feature type="domain" description="Histidine kinase" evidence="10">
    <location>
        <begin position="205"/>
        <end position="419"/>
    </location>
</feature>
<dbReference type="Proteomes" id="UP000095544">
    <property type="component" value="Unassembled WGS sequence"/>
</dbReference>
<dbReference type="InterPro" id="IPR003661">
    <property type="entry name" value="HisK_dim/P_dom"/>
</dbReference>
<feature type="region of interest" description="Disordered" evidence="8">
    <location>
        <begin position="58"/>
        <end position="89"/>
    </location>
</feature>
<dbReference type="Gene3D" id="1.10.287.130">
    <property type="match status" value="1"/>
</dbReference>
<dbReference type="InterPro" id="IPR036890">
    <property type="entry name" value="HATPase_C_sf"/>
</dbReference>
<dbReference type="STRING" id="39482.ERS852491_02069"/>
<keyword evidence="9" id="KW-1133">Transmembrane helix</keyword>
<dbReference type="SUPFAM" id="SSF55874">
    <property type="entry name" value="ATPase domain of HSP90 chaperone/DNA topoisomerase II/histidine kinase"/>
    <property type="match status" value="1"/>
</dbReference>
<dbReference type="Pfam" id="PF00512">
    <property type="entry name" value="HisKA"/>
    <property type="match status" value="1"/>
</dbReference>
<evidence type="ECO:0000256" key="5">
    <source>
        <dbReference type="ARBA" id="ARBA00022679"/>
    </source>
</evidence>
<evidence type="ECO:0000256" key="2">
    <source>
        <dbReference type="ARBA" id="ARBA00004370"/>
    </source>
</evidence>
<sequence length="419" mass="46852">MKGRGVKAFLLSCVFWLIPGILAGVVTAVCFSFREYDYTVRLTEAALEGRSIPAGLKFAADRGNSPDQGSSRGESAMPESGGGAEKPDQDAADAEAYLRKYGHGRLTRFPDHLPYALAAGIILFEIAGGIMFFFTERKEMRFRSRIEDLTEYLKAAGRGEAAALNRREDMFSYLEDEIYKTVAKLACTREEAIRDHEILAERTADIAHQLKTPLTSMSLMTELLSPSLEAEDQEYLYRLEGQVERLKGLVDGLLTLTKLDSHTLEFHRQDVEAKELTELAAEPLRAMLGQKHVELEIVTKGQGESEVWLSADMQWTAEALLNILKNCLEHTPENSKIRVICEENPLYTEMLIEDGGKGFSNKDLPHLFERFYRGEDAAKDSAGIGLALAKGIIEKQNGQVRAENSAQGHARFCIRWYHP</sequence>
<dbReference type="PROSITE" id="PS50109">
    <property type="entry name" value="HIS_KIN"/>
    <property type="match status" value="1"/>
</dbReference>
<dbReference type="SMART" id="SM00388">
    <property type="entry name" value="HisKA"/>
    <property type="match status" value="1"/>
</dbReference>
<evidence type="ECO:0000256" key="3">
    <source>
        <dbReference type="ARBA" id="ARBA00012438"/>
    </source>
</evidence>
<dbReference type="EMBL" id="CYZU01000016">
    <property type="protein sequence ID" value="CUO38961.1"/>
    <property type="molecule type" value="Genomic_DNA"/>
</dbReference>
<dbReference type="GO" id="GO:0000155">
    <property type="term" value="F:phosphorelay sensor kinase activity"/>
    <property type="evidence" value="ECO:0007669"/>
    <property type="project" value="InterPro"/>
</dbReference>
<gene>
    <name evidence="11" type="primary">sphS</name>
    <name evidence="11" type="ORF">ERS852491_02069</name>
</gene>
<dbReference type="InterPro" id="IPR036097">
    <property type="entry name" value="HisK_dim/P_sf"/>
</dbReference>
<dbReference type="InterPro" id="IPR005467">
    <property type="entry name" value="His_kinase_dom"/>
</dbReference>
<organism evidence="11 12">
    <name type="scientific">Faecalicatena contorta</name>
    <dbReference type="NCBI Taxonomy" id="39482"/>
    <lineage>
        <taxon>Bacteria</taxon>
        <taxon>Bacillati</taxon>
        <taxon>Bacillota</taxon>
        <taxon>Clostridia</taxon>
        <taxon>Lachnospirales</taxon>
        <taxon>Lachnospiraceae</taxon>
        <taxon>Faecalicatena</taxon>
    </lineage>
</organism>
<dbReference type="CDD" id="cd00075">
    <property type="entry name" value="HATPase"/>
    <property type="match status" value="1"/>
</dbReference>
<dbReference type="SUPFAM" id="SSF47384">
    <property type="entry name" value="Homodimeric domain of signal transducing histidine kinase"/>
    <property type="match status" value="1"/>
</dbReference>
<name>A0A174EN79_9FIRM</name>
<dbReference type="InterPro" id="IPR004358">
    <property type="entry name" value="Sig_transdc_His_kin-like_C"/>
</dbReference>